<keyword evidence="3" id="KW-1185">Reference proteome</keyword>
<gene>
    <name evidence="2" type="ORF">NCTC11224_03942</name>
</gene>
<evidence type="ECO:0000313" key="3">
    <source>
        <dbReference type="Proteomes" id="UP000251853"/>
    </source>
</evidence>
<proteinExistence type="predicted"/>
<accession>A0A2X2UF08</accession>
<protein>
    <submittedName>
        <fullName evidence="2">Uncharacterized protein</fullName>
    </submittedName>
</protein>
<organism evidence="2 3">
    <name type="scientific">Enterocloster clostridioformis</name>
    <dbReference type="NCBI Taxonomy" id="1531"/>
    <lineage>
        <taxon>Bacteria</taxon>
        <taxon>Bacillati</taxon>
        <taxon>Bacillota</taxon>
        <taxon>Clostridia</taxon>
        <taxon>Lachnospirales</taxon>
        <taxon>Lachnospiraceae</taxon>
        <taxon>Enterocloster</taxon>
    </lineage>
</organism>
<feature type="compositionally biased region" description="Basic residues" evidence="1">
    <location>
        <begin position="158"/>
        <end position="176"/>
    </location>
</feature>
<dbReference type="EMBL" id="UAVW01000016">
    <property type="protein sequence ID" value="SQB14888.1"/>
    <property type="molecule type" value="Genomic_DNA"/>
</dbReference>
<dbReference type="Proteomes" id="UP000251853">
    <property type="component" value="Unassembled WGS sequence"/>
</dbReference>
<dbReference type="AlphaFoldDB" id="A0A2X2UF08"/>
<sequence length="176" mass="21427">MRQQEKKYKPKVVRARIKIPARGWQEYREELKGQGFTVNDFKAMQKADQFFNGLELYLSMWNYDNHSSWHLWNWDKEQDERVKLALYHAEQYHPFPSYKNDFEGFCKAWEAGEYDPGASYTFRLDQVEVLEVLQEEENNIEPDTVKKAVSQAREAGFQKRRRERATKKKYRYRKRR</sequence>
<name>A0A2X2UF08_9FIRM</name>
<dbReference type="RefSeq" id="WP_112482706.1">
    <property type="nucleotide sequence ID" value="NZ_JAIWZC010000001.1"/>
</dbReference>
<evidence type="ECO:0000313" key="2">
    <source>
        <dbReference type="EMBL" id="SQB14888.1"/>
    </source>
</evidence>
<evidence type="ECO:0000256" key="1">
    <source>
        <dbReference type="SAM" id="MobiDB-lite"/>
    </source>
</evidence>
<feature type="region of interest" description="Disordered" evidence="1">
    <location>
        <begin position="141"/>
        <end position="176"/>
    </location>
</feature>
<reference evidence="2 3" key="1">
    <citation type="submission" date="2018-06" db="EMBL/GenBank/DDBJ databases">
        <authorList>
            <consortium name="Pathogen Informatics"/>
            <person name="Doyle S."/>
        </authorList>
    </citation>
    <scope>NUCLEOTIDE SEQUENCE [LARGE SCALE GENOMIC DNA]</scope>
    <source>
        <strain evidence="2 3">NCTC11224</strain>
    </source>
</reference>